<evidence type="ECO:0000313" key="3">
    <source>
        <dbReference type="Proteomes" id="UP001195483"/>
    </source>
</evidence>
<accession>A0AAE0S519</accession>
<evidence type="ECO:0000313" key="2">
    <source>
        <dbReference type="EMBL" id="KAK3585547.1"/>
    </source>
</evidence>
<reference evidence="2" key="2">
    <citation type="journal article" date="2021" name="Genome Biol. Evol.">
        <title>Developing a high-quality reference genome for a parasitic bivalve with doubly uniparental inheritance (Bivalvia: Unionida).</title>
        <authorList>
            <person name="Smith C.H."/>
        </authorList>
    </citation>
    <scope>NUCLEOTIDE SEQUENCE</scope>
    <source>
        <strain evidence="2">CHS0354</strain>
        <tissue evidence="2">Mantle</tissue>
    </source>
</reference>
<dbReference type="PANTHER" id="PTHR15698">
    <property type="entry name" value="PROTEIN CBG15099"/>
    <property type="match status" value="1"/>
</dbReference>
<feature type="domain" description="Phytanoyl-CoA hydroxylase-interacting protein-like C-terminal" evidence="1">
    <location>
        <begin position="246"/>
        <end position="407"/>
    </location>
</feature>
<dbReference type="AlphaFoldDB" id="A0AAE0S519"/>
<dbReference type="Proteomes" id="UP001195483">
    <property type="component" value="Unassembled WGS sequence"/>
</dbReference>
<reference evidence="2" key="1">
    <citation type="journal article" date="2021" name="Genome Biol. Evol.">
        <title>A High-Quality Reference Genome for a Parasitic Bivalve with Doubly Uniparental Inheritance (Bivalvia: Unionida).</title>
        <authorList>
            <person name="Smith C.H."/>
        </authorList>
    </citation>
    <scope>NUCLEOTIDE SEQUENCE</scope>
    <source>
        <strain evidence="2">CHS0354</strain>
    </source>
</reference>
<dbReference type="EMBL" id="JAEAOA010001386">
    <property type="protein sequence ID" value="KAK3585547.1"/>
    <property type="molecule type" value="Genomic_DNA"/>
</dbReference>
<dbReference type="InterPro" id="IPR042868">
    <property type="entry name" value="PHYHIP/PHYHIPL"/>
</dbReference>
<dbReference type="PANTHER" id="PTHR15698:SF10">
    <property type="entry name" value="PHYTANOYL-COA HYDROXYLASE-INTERACTING PROTEIN-LIKE C-TERMINAL DOMAIN-CONTAINING PROTEIN"/>
    <property type="match status" value="1"/>
</dbReference>
<organism evidence="2 3">
    <name type="scientific">Potamilus streckersoni</name>
    <dbReference type="NCBI Taxonomy" id="2493646"/>
    <lineage>
        <taxon>Eukaryota</taxon>
        <taxon>Metazoa</taxon>
        <taxon>Spiralia</taxon>
        <taxon>Lophotrochozoa</taxon>
        <taxon>Mollusca</taxon>
        <taxon>Bivalvia</taxon>
        <taxon>Autobranchia</taxon>
        <taxon>Heteroconchia</taxon>
        <taxon>Palaeoheterodonta</taxon>
        <taxon>Unionida</taxon>
        <taxon>Unionoidea</taxon>
        <taxon>Unionidae</taxon>
        <taxon>Ambleminae</taxon>
        <taxon>Lampsilini</taxon>
        <taxon>Potamilus</taxon>
    </lineage>
</organism>
<protein>
    <recommendedName>
        <fullName evidence="1">Phytanoyl-CoA hydroxylase-interacting protein-like C-terminal domain-containing protein</fullName>
    </recommendedName>
</protein>
<gene>
    <name evidence="2" type="ORF">CHS0354_022958</name>
</gene>
<dbReference type="Pfam" id="PF19281">
    <property type="entry name" value="PHYHIP_C"/>
    <property type="match status" value="1"/>
</dbReference>
<keyword evidence="3" id="KW-1185">Reference proteome</keyword>
<sequence length="449" mass="51911">MATTMQVKFTNGPKLDIVWDPEEMNPAKIYIFMCNRSCPRKSFHWILDINHHEPLVLTFPAYDSFCGYDVVVRGLKPILPEAADLPHYEICASVSLGTGDTLRQTETRIQLMKKCMERYCAFDQEGDFEVKREHIPPSYYALDDLPASKLMHLIRVHQELPAAEFLYVHESSKGSRFQFPNRFTPASDYHVTVYESEAHDDGGIMCYSTMKISNVLRFRAYMTKNEVNELYQKSRDFMLKQKDAGLAEISHFYRDKLPAYFDFIFDTNFGIVPIYHKTLSGDKASTIHLNLMGIFFHTLVNANTRQPPKTSCHGTKRLHIPATFFFDCVNIYFADFYCHYKSHKITLIFAIDGTKADKFCKARLIKLDPFKNPFLCRNPDGKVFVTLAVRVEVFYTAPILVVGLMKKYGTEKVFFTSVRSVFKPRDIVISKPKKEDCMICNLKARNKLK</sequence>
<reference evidence="2" key="3">
    <citation type="submission" date="2023-05" db="EMBL/GenBank/DDBJ databases">
        <authorList>
            <person name="Smith C.H."/>
        </authorList>
    </citation>
    <scope>NUCLEOTIDE SEQUENCE</scope>
    <source>
        <strain evidence="2">CHS0354</strain>
        <tissue evidence="2">Mantle</tissue>
    </source>
</reference>
<dbReference type="InterPro" id="IPR045545">
    <property type="entry name" value="PHYIP/PHIPL_C"/>
</dbReference>
<name>A0AAE0S519_9BIVA</name>
<evidence type="ECO:0000259" key="1">
    <source>
        <dbReference type="Pfam" id="PF19281"/>
    </source>
</evidence>
<comment type="caution">
    <text evidence="2">The sequence shown here is derived from an EMBL/GenBank/DDBJ whole genome shotgun (WGS) entry which is preliminary data.</text>
</comment>
<proteinExistence type="predicted"/>